<dbReference type="EC" id="2.7.7.61" evidence="1"/>
<accession>A0ABS9Q4D3</accession>
<dbReference type="NCBIfam" id="TIGR03124">
    <property type="entry name" value="citrate_citX"/>
    <property type="match status" value="1"/>
</dbReference>
<evidence type="ECO:0000256" key="3">
    <source>
        <dbReference type="ARBA" id="ARBA00022695"/>
    </source>
</evidence>
<reference evidence="5 6" key="1">
    <citation type="submission" date="2022-02" db="EMBL/GenBank/DDBJ databases">
        <title>Uncovering new skin microbiome diversity through culturing and metagenomics.</title>
        <authorList>
            <person name="Conlan S."/>
            <person name="Deming C."/>
            <person name="Nisc Comparative Sequencing Program N."/>
            <person name="Segre J.A."/>
        </authorList>
    </citation>
    <scope>NUCLEOTIDE SEQUENCE [LARGE SCALE GENOMIC DNA]</scope>
    <source>
        <strain evidence="5 6">ACRQZ</strain>
    </source>
</reference>
<protein>
    <recommendedName>
        <fullName evidence="1">citrate lyase holo-[acyl-carrier protein] synthase</fullName>
        <ecNumber evidence="1">2.7.7.61</ecNumber>
    </recommendedName>
</protein>
<sequence>MTTTTPAQLLAARDDRVRRRRSLQGRHPGSVVVGVTLVTPGPVKISPTLVRIRDRAVTALRGQADGFGWPVLDREEHDGAAGPEAHLVLDVPTGDATTVKRVLVALEDSCPGGRLWDLDVHDGERTVSRTSLGRAPRRCLVCAEPAHACARSRAHDLADLTTAVEALRAAHR</sequence>
<evidence type="ECO:0000256" key="2">
    <source>
        <dbReference type="ARBA" id="ARBA00022679"/>
    </source>
</evidence>
<gene>
    <name evidence="5" type="primary">citX</name>
    <name evidence="5" type="ORF">MHL29_12620</name>
</gene>
<keyword evidence="5" id="KW-0456">Lyase</keyword>
<keyword evidence="6" id="KW-1185">Reference proteome</keyword>
<dbReference type="Pfam" id="PF03802">
    <property type="entry name" value="CitX"/>
    <property type="match status" value="1"/>
</dbReference>
<keyword evidence="3 5" id="KW-0548">Nucleotidyltransferase</keyword>
<dbReference type="GO" id="GO:0050519">
    <property type="term" value="F:holo-citrate lyase synthase activity"/>
    <property type="evidence" value="ECO:0007669"/>
    <property type="project" value="UniProtKB-EC"/>
</dbReference>
<comment type="catalytic activity">
    <reaction evidence="4">
        <text>apo-[citrate lyase ACP] + 2'-(5''-triphospho-alpha-D-ribosyl)-3'-dephospho-CoA = holo-[citrate lyase ACP] + diphosphate</text>
        <dbReference type="Rhea" id="RHEA:16333"/>
        <dbReference type="Rhea" id="RHEA-COMP:10157"/>
        <dbReference type="Rhea" id="RHEA-COMP:10158"/>
        <dbReference type="ChEBI" id="CHEBI:29999"/>
        <dbReference type="ChEBI" id="CHEBI:33019"/>
        <dbReference type="ChEBI" id="CHEBI:61378"/>
        <dbReference type="ChEBI" id="CHEBI:82683"/>
        <dbReference type="EC" id="2.7.7.61"/>
    </reaction>
</comment>
<dbReference type="RefSeq" id="WP_239265059.1">
    <property type="nucleotide sequence ID" value="NZ_JAKRCV010000043.1"/>
</dbReference>
<evidence type="ECO:0000313" key="6">
    <source>
        <dbReference type="Proteomes" id="UP001521931"/>
    </source>
</evidence>
<keyword evidence="2 5" id="KW-0808">Transferase</keyword>
<dbReference type="GO" id="GO:0016829">
    <property type="term" value="F:lyase activity"/>
    <property type="evidence" value="ECO:0007669"/>
    <property type="project" value="UniProtKB-KW"/>
</dbReference>
<proteinExistence type="predicted"/>
<evidence type="ECO:0000256" key="1">
    <source>
        <dbReference type="ARBA" id="ARBA00012524"/>
    </source>
</evidence>
<comment type="caution">
    <text evidence="5">The sequence shown here is derived from an EMBL/GenBank/DDBJ whole genome shotgun (WGS) entry which is preliminary data.</text>
</comment>
<evidence type="ECO:0000313" key="5">
    <source>
        <dbReference type="EMBL" id="MCG7322720.1"/>
    </source>
</evidence>
<evidence type="ECO:0000256" key="4">
    <source>
        <dbReference type="ARBA" id="ARBA00048574"/>
    </source>
</evidence>
<name>A0ABS9Q4D3_9MICO</name>
<dbReference type="EMBL" id="JAKRCV010000043">
    <property type="protein sequence ID" value="MCG7322720.1"/>
    <property type="molecule type" value="Genomic_DNA"/>
</dbReference>
<organism evidence="5 6">
    <name type="scientific">Arsenicicoccus bolidensis</name>
    <dbReference type="NCBI Taxonomy" id="229480"/>
    <lineage>
        <taxon>Bacteria</taxon>
        <taxon>Bacillati</taxon>
        <taxon>Actinomycetota</taxon>
        <taxon>Actinomycetes</taxon>
        <taxon>Micrococcales</taxon>
        <taxon>Intrasporangiaceae</taxon>
        <taxon>Arsenicicoccus</taxon>
    </lineage>
</organism>
<dbReference type="Proteomes" id="UP001521931">
    <property type="component" value="Unassembled WGS sequence"/>
</dbReference>
<dbReference type="InterPro" id="IPR005551">
    <property type="entry name" value="CitX"/>
</dbReference>